<dbReference type="Pfam" id="PF03466">
    <property type="entry name" value="LysR_substrate"/>
    <property type="match status" value="1"/>
</dbReference>
<evidence type="ECO:0000256" key="4">
    <source>
        <dbReference type="ARBA" id="ARBA00023163"/>
    </source>
</evidence>
<evidence type="ECO:0000256" key="2">
    <source>
        <dbReference type="ARBA" id="ARBA00023015"/>
    </source>
</evidence>
<keyword evidence="3" id="KW-0238">DNA-binding</keyword>
<dbReference type="GO" id="GO:0003700">
    <property type="term" value="F:DNA-binding transcription factor activity"/>
    <property type="evidence" value="ECO:0007669"/>
    <property type="project" value="InterPro"/>
</dbReference>
<proteinExistence type="inferred from homology"/>
<dbReference type="GO" id="GO:0003677">
    <property type="term" value="F:DNA binding"/>
    <property type="evidence" value="ECO:0007669"/>
    <property type="project" value="UniProtKB-KW"/>
</dbReference>
<dbReference type="Gene3D" id="1.10.10.10">
    <property type="entry name" value="Winged helix-like DNA-binding domain superfamily/Winged helix DNA-binding domain"/>
    <property type="match status" value="1"/>
</dbReference>
<evidence type="ECO:0000256" key="1">
    <source>
        <dbReference type="ARBA" id="ARBA00009437"/>
    </source>
</evidence>
<dbReference type="CDD" id="cd08459">
    <property type="entry name" value="PBP2_DntR_NahR_LinR_like"/>
    <property type="match status" value="1"/>
</dbReference>
<keyword evidence="2" id="KW-0805">Transcription regulation</keyword>
<dbReference type="InterPro" id="IPR036390">
    <property type="entry name" value="WH_DNA-bd_sf"/>
</dbReference>
<comment type="caution">
    <text evidence="6">The sequence shown here is derived from an EMBL/GenBank/DDBJ whole genome shotgun (WGS) entry which is preliminary data.</text>
</comment>
<accession>A0A4R0XC57</accession>
<sequence>MDQPDLNALYVIEALALERSVSRAADRLGLTQPAVSHALARLRESFQDDLFVRAGAVMAPTPVGEKVIDGVQRALAVIRQDIWQAKSFDAATTTRTFSVCLSDMGVIVLLPRLLAALHAQAPNATLRPIQVPSVELASALQDGEVDLAIGYLGRLGENLHQQSLFRRSLVGIIAGSGTRKTVKMSLERFVASRHVVSATLAITNQLLEKELRRQGMKLRIGVDVPYLLAVPGLVANSDYIAVVPEELAALFSRLAAVDVFMLPIPLEDLTVQQFWHARYHNDAGHRWFRALVASTLRQ</sequence>
<dbReference type="Proteomes" id="UP000294200">
    <property type="component" value="Unassembled WGS sequence"/>
</dbReference>
<keyword evidence="4" id="KW-0804">Transcription</keyword>
<dbReference type="Gene3D" id="3.40.190.10">
    <property type="entry name" value="Periplasmic binding protein-like II"/>
    <property type="match status" value="2"/>
</dbReference>
<comment type="similarity">
    <text evidence="1">Belongs to the LysR transcriptional regulatory family.</text>
</comment>
<reference evidence="6 7" key="1">
    <citation type="submission" date="2017-02" db="EMBL/GenBank/DDBJ databases">
        <title>Paraburkholderia sophoroidis sp. nov. and Paraburkholderia steynii sp. nov. rhizobial symbionts of the fynbos legume Hypocalyptus sophoroides.</title>
        <authorList>
            <person name="Steenkamp E.T."/>
            <person name="Beukes C.W."/>
            <person name="Van Zyl E."/>
            <person name="Avontuur J."/>
            <person name="Chan W.Y."/>
            <person name="Hassen A."/>
            <person name="Palmer M."/>
            <person name="Mthombeni L."/>
            <person name="Phalane F."/>
            <person name="Sereme K."/>
            <person name="Venter S.N."/>
        </authorList>
    </citation>
    <scope>NUCLEOTIDE SEQUENCE [LARGE SCALE GENOMIC DNA]</scope>
    <source>
        <strain evidence="6 7">HC1.1ba</strain>
    </source>
</reference>
<dbReference type="PROSITE" id="PS50931">
    <property type="entry name" value="HTH_LYSR"/>
    <property type="match status" value="1"/>
</dbReference>
<evidence type="ECO:0000259" key="5">
    <source>
        <dbReference type="PROSITE" id="PS50931"/>
    </source>
</evidence>
<protein>
    <submittedName>
        <fullName evidence="6">LysR family transcriptional regulator</fullName>
    </submittedName>
</protein>
<name>A0A4R0XC57_9BURK</name>
<dbReference type="InterPro" id="IPR005119">
    <property type="entry name" value="LysR_subst-bd"/>
</dbReference>
<gene>
    <name evidence="6" type="ORF">BZM27_15795</name>
</gene>
<dbReference type="Pfam" id="PF00126">
    <property type="entry name" value="HTH_1"/>
    <property type="match status" value="1"/>
</dbReference>
<dbReference type="SUPFAM" id="SSF53850">
    <property type="entry name" value="Periplasmic binding protein-like II"/>
    <property type="match status" value="1"/>
</dbReference>
<keyword evidence="7" id="KW-1185">Reference proteome</keyword>
<feature type="domain" description="HTH lysR-type" evidence="5">
    <location>
        <begin position="4"/>
        <end position="61"/>
    </location>
</feature>
<dbReference type="InterPro" id="IPR036388">
    <property type="entry name" value="WH-like_DNA-bd_sf"/>
</dbReference>
<organism evidence="6 7">
    <name type="scientific">Paraburkholderia steynii</name>
    <dbReference type="NCBI Taxonomy" id="1245441"/>
    <lineage>
        <taxon>Bacteria</taxon>
        <taxon>Pseudomonadati</taxon>
        <taxon>Pseudomonadota</taxon>
        <taxon>Betaproteobacteria</taxon>
        <taxon>Burkholderiales</taxon>
        <taxon>Burkholderiaceae</taxon>
        <taxon>Paraburkholderia</taxon>
    </lineage>
</organism>
<evidence type="ECO:0000256" key="3">
    <source>
        <dbReference type="ARBA" id="ARBA00023125"/>
    </source>
</evidence>
<dbReference type="PRINTS" id="PR00039">
    <property type="entry name" value="HTHLYSR"/>
</dbReference>
<dbReference type="SUPFAM" id="SSF46785">
    <property type="entry name" value="Winged helix' DNA-binding domain"/>
    <property type="match status" value="1"/>
</dbReference>
<dbReference type="InterPro" id="IPR000847">
    <property type="entry name" value="LysR_HTH_N"/>
</dbReference>
<dbReference type="PANTHER" id="PTHR30118:SF15">
    <property type="entry name" value="TRANSCRIPTIONAL REGULATORY PROTEIN"/>
    <property type="match status" value="1"/>
</dbReference>
<dbReference type="EMBL" id="MWML01000049">
    <property type="protein sequence ID" value="TCG07963.1"/>
    <property type="molecule type" value="Genomic_DNA"/>
</dbReference>
<evidence type="ECO:0000313" key="7">
    <source>
        <dbReference type="Proteomes" id="UP000294200"/>
    </source>
</evidence>
<dbReference type="PANTHER" id="PTHR30118">
    <property type="entry name" value="HTH-TYPE TRANSCRIPTIONAL REGULATOR LEUO-RELATED"/>
    <property type="match status" value="1"/>
</dbReference>
<evidence type="ECO:0000313" key="6">
    <source>
        <dbReference type="EMBL" id="TCG07963.1"/>
    </source>
</evidence>
<dbReference type="InterPro" id="IPR050389">
    <property type="entry name" value="LysR-type_TF"/>
</dbReference>
<dbReference type="AlphaFoldDB" id="A0A4R0XC57"/>